<dbReference type="AlphaFoldDB" id="A0A2G0E6P3"/>
<dbReference type="GO" id="GO:0016620">
    <property type="term" value="F:oxidoreductase activity, acting on the aldehyde or oxo group of donors, NAD or NADP as acceptor"/>
    <property type="evidence" value="ECO:0007669"/>
    <property type="project" value="InterPro"/>
</dbReference>
<gene>
    <name evidence="3" type="ORF">CQR37_16355</name>
</gene>
<dbReference type="Gene3D" id="3.30.360.10">
    <property type="entry name" value="Dihydrodipicolinate Reductase, domain 2"/>
    <property type="match status" value="1"/>
</dbReference>
<dbReference type="Gene3D" id="3.40.50.720">
    <property type="entry name" value="NAD(P)-binding Rossmann-like Domain"/>
    <property type="match status" value="1"/>
</dbReference>
<evidence type="ECO:0000256" key="1">
    <source>
        <dbReference type="ARBA" id="ARBA00010584"/>
    </source>
</evidence>
<evidence type="ECO:0000259" key="2">
    <source>
        <dbReference type="Pfam" id="PF02774"/>
    </source>
</evidence>
<sequence length="170" mass="19213">AWREDSDIPLIVPEVNLEDYTLNRLIANPNCSTIQAVLPLKALQEAFGIQRVNYSTYQAVSGSGQKGIQDLYRTQNDEEPVLYPYNISQTVIPEIDQPLENGYTKEEQKMINETRKILHQPDLPVSATCVRVPIENGHGVSVAVQLQKEFTVEEVRECLSQFPGIQLEDE</sequence>
<comment type="caution">
    <text evidence="3">The sequence shown here is derived from an EMBL/GenBank/DDBJ whole genome shotgun (WGS) entry which is preliminary data.</text>
</comment>
<feature type="non-terminal residue" evidence="3">
    <location>
        <position position="170"/>
    </location>
</feature>
<organism evidence="3 4">
    <name type="scientific">Enterococcus faecium</name>
    <name type="common">Streptococcus faecium</name>
    <dbReference type="NCBI Taxonomy" id="1352"/>
    <lineage>
        <taxon>Bacteria</taxon>
        <taxon>Bacillati</taxon>
        <taxon>Bacillota</taxon>
        <taxon>Bacilli</taxon>
        <taxon>Lactobacillales</taxon>
        <taxon>Enterococcaceae</taxon>
        <taxon>Enterococcus</taxon>
    </lineage>
</organism>
<dbReference type="InterPro" id="IPR012280">
    <property type="entry name" value="Semialdhyde_DH_dimer_dom"/>
</dbReference>
<accession>A0A2G0E6P3</accession>
<dbReference type="RefSeq" id="WP_253253981.1">
    <property type="nucleotide sequence ID" value="NZ_PCGC01000374.1"/>
</dbReference>
<dbReference type="GO" id="GO:0046983">
    <property type="term" value="F:protein dimerization activity"/>
    <property type="evidence" value="ECO:0007669"/>
    <property type="project" value="InterPro"/>
</dbReference>
<proteinExistence type="inferred from homology"/>
<dbReference type="InterPro" id="IPR036291">
    <property type="entry name" value="NAD(P)-bd_dom_sf"/>
</dbReference>
<evidence type="ECO:0000313" key="3">
    <source>
        <dbReference type="EMBL" id="PHL20115.1"/>
    </source>
</evidence>
<dbReference type="GO" id="GO:0008652">
    <property type="term" value="P:amino acid biosynthetic process"/>
    <property type="evidence" value="ECO:0007669"/>
    <property type="project" value="InterPro"/>
</dbReference>
<dbReference type="SUPFAM" id="SSF51735">
    <property type="entry name" value="NAD(P)-binding Rossmann-fold domains"/>
    <property type="match status" value="1"/>
</dbReference>
<feature type="non-terminal residue" evidence="3">
    <location>
        <position position="1"/>
    </location>
</feature>
<dbReference type="Proteomes" id="UP000224303">
    <property type="component" value="Unassembled WGS sequence"/>
</dbReference>
<name>A0A2G0E6P3_ENTFC</name>
<dbReference type="SUPFAM" id="SSF55347">
    <property type="entry name" value="Glyceraldehyde-3-phosphate dehydrogenase-like, C-terminal domain"/>
    <property type="match status" value="1"/>
</dbReference>
<feature type="domain" description="Semialdehyde dehydrogenase dimerisation" evidence="2">
    <location>
        <begin position="40"/>
        <end position="169"/>
    </location>
</feature>
<dbReference type="Pfam" id="PF02774">
    <property type="entry name" value="Semialdhyde_dhC"/>
    <property type="match status" value="1"/>
</dbReference>
<dbReference type="PANTHER" id="PTHR46278:SF2">
    <property type="entry name" value="ASPARTATE-SEMIALDEHYDE DEHYDROGENASE"/>
    <property type="match status" value="1"/>
</dbReference>
<evidence type="ECO:0000313" key="4">
    <source>
        <dbReference type="Proteomes" id="UP000224303"/>
    </source>
</evidence>
<protein>
    <submittedName>
        <fullName evidence="3">Aspartate-semialdehyde dehydrogenase</fullName>
    </submittedName>
</protein>
<dbReference type="PANTHER" id="PTHR46278">
    <property type="entry name" value="DEHYDROGENASE, PUTATIVE-RELATED"/>
    <property type="match status" value="1"/>
</dbReference>
<reference evidence="3 4" key="1">
    <citation type="submission" date="2017-10" db="EMBL/GenBank/DDBJ databases">
        <title>Draft genomes of the Enterococcus faecium isolated from human feces before and after Helicobacter pylori eradication therapy.</title>
        <authorList>
            <person name="Prianichniikov N.A."/>
            <person name="Glushchenko O.E."/>
            <person name="Malakhova M.V."/>
        </authorList>
    </citation>
    <scope>NUCLEOTIDE SEQUENCE [LARGE SCALE GENOMIC DNA]</scope>
    <source>
        <strain evidence="3 4">Hp_5-7</strain>
    </source>
</reference>
<comment type="similarity">
    <text evidence="1">Belongs to the aspartate-semialdehyde dehydrogenase family.</text>
</comment>
<dbReference type="EMBL" id="PCGC01000374">
    <property type="protein sequence ID" value="PHL20115.1"/>
    <property type="molecule type" value="Genomic_DNA"/>
</dbReference>